<evidence type="ECO:0000313" key="2">
    <source>
        <dbReference type="EMBL" id="EJK64049.1"/>
    </source>
</evidence>
<comment type="caution">
    <text evidence="2">The sequence shown here is derived from an EMBL/GenBank/DDBJ whole genome shotgun (WGS) entry which is preliminary data.</text>
</comment>
<gene>
    <name evidence="2" type="ORF">THAOC_15253</name>
</gene>
<feature type="region of interest" description="Disordered" evidence="1">
    <location>
        <begin position="423"/>
        <end position="449"/>
    </location>
</feature>
<keyword evidence="3" id="KW-1185">Reference proteome</keyword>
<feature type="region of interest" description="Disordered" evidence="1">
    <location>
        <begin position="71"/>
        <end position="101"/>
    </location>
</feature>
<dbReference type="InterPro" id="IPR036397">
    <property type="entry name" value="RNaseH_sf"/>
</dbReference>
<feature type="compositionally biased region" description="Acidic residues" evidence="1">
    <location>
        <begin position="462"/>
        <end position="476"/>
    </location>
</feature>
<reference evidence="2 3" key="1">
    <citation type="journal article" date="2012" name="Genome Biol.">
        <title>Genome and low-iron response of an oceanic diatom adapted to chronic iron limitation.</title>
        <authorList>
            <person name="Lommer M."/>
            <person name="Specht M."/>
            <person name="Roy A.S."/>
            <person name="Kraemer L."/>
            <person name="Andreson R."/>
            <person name="Gutowska M.A."/>
            <person name="Wolf J."/>
            <person name="Bergner S.V."/>
            <person name="Schilhabel M.B."/>
            <person name="Klostermeier U.C."/>
            <person name="Beiko R.G."/>
            <person name="Rosenstiel P."/>
            <person name="Hippler M."/>
            <person name="Laroche J."/>
        </authorList>
    </citation>
    <scope>NUCLEOTIDE SEQUENCE [LARGE SCALE GENOMIC DNA]</scope>
    <source>
        <strain evidence="2 3">CCMP1005</strain>
    </source>
</reference>
<dbReference type="EMBL" id="AGNL01017701">
    <property type="protein sequence ID" value="EJK64049.1"/>
    <property type="molecule type" value="Genomic_DNA"/>
</dbReference>
<dbReference type="InterPro" id="IPR012337">
    <property type="entry name" value="RNaseH-like_sf"/>
</dbReference>
<dbReference type="Proteomes" id="UP000266841">
    <property type="component" value="Unassembled WGS sequence"/>
</dbReference>
<dbReference type="AlphaFoldDB" id="K0SGD2"/>
<organism evidence="2 3">
    <name type="scientific">Thalassiosira oceanica</name>
    <name type="common">Marine diatom</name>
    <dbReference type="NCBI Taxonomy" id="159749"/>
    <lineage>
        <taxon>Eukaryota</taxon>
        <taxon>Sar</taxon>
        <taxon>Stramenopiles</taxon>
        <taxon>Ochrophyta</taxon>
        <taxon>Bacillariophyta</taxon>
        <taxon>Coscinodiscophyceae</taxon>
        <taxon>Thalassiosirophycidae</taxon>
        <taxon>Thalassiosirales</taxon>
        <taxon>Thalassiosiraceae</taxon>
        <taxon>Thalassiosira</taxon>
    </lineage>
</organism>
<accession>K0SGD2</accession>
<dbReference type="SUPFAM" id="SSF53098">
    <property type="entry name" value="Ribonuclease H-like"/>
    <property type="match status" value="1"/>
</dbReference>
<feature type="compositionally biased region" description="Basic and acidic residues" evidence="1">
    <location>
        <begin position="439"/>
        <end position="449"/>
    </location>
</feature>
<evidence type="ECO:0000313" key="3">
    <source>
        <dbReference type="Proteomes" id="UP000266841"/>
    </source>
</evidence>
<proteinExistence type="predicted"/>
<dbReference type="GO" id="GO:0003676">
    <property type="term" value="F:nucleic acid binding"/>
    <property type="evidence" value="ECO:0007669"/>
    <property type="project" value="InterPro"/>
</dbReference>
<dbReference type="Gene3D" id="3.30.420.10">
    <property type="entry name" value="Ribonuclease H-like superfamily/Ribonuclease H"/>
    <property type="match status" value="1"/>
</dbReference>
<feature type="region of interest" description="Disordered" evidence="1">
    <location>
        <begin position="462"/>
        <end position="483"/>
    </location>
</feature>
<protein>
    <submittedName>
        <fullName evidence="2">Uncharacterized protein</fullName>
    </submittedName>
</protein>
<evidence type="ECO:0000256" key="1">
    <source>
        <dbReference type="SAM" id="MobiDB-lite"/>
    </source>
</evidence>
<name>K0SGD2_THAOC</name>
<sequence length="608" mass="68015">MPVLGDDFQEGGDGPFDVLPMIGTVIALLATGMMMALASDGNGNAGSTVENGGGGGDSSGENLALSDDVVEETQDELVSAEEGRLDSTPPEQRPKRPRAPRQIHSVAHEDIIGDNVVFFHIDLEHTGPKGAICQLSVVYMDANLNVIGESDWYIKPPDDAEWDEHACAPHGLKPTSPVIMEAKSIEDVWPEFKQEVEAKLEGGKVGMFLAWNGKGSDLTKLFEVTEVLYRGQLYMPEGVKYFADPMNAIKGYKKNAFNEKNRTRNQPDGYGLGVVYELMFQKRLKNAHNSIVDARAQAEIFKHPEVQKTFDLTQNVILMDEVWKGKKVKRVEQAAELTRSVPMGWSTELEPFEIPPSRRYTGASGGGQLGPTSQVKTVCAERNLAALFCLFFTDPILDLIARETNRYGNEDWVRPVSEEDYRRHYERQNDSTADEPSEDERVEKRPRRDATAKFMAKADDFDDYEGYDSDDDEDYSPEDRHFKPDLAFDNLSVDEVSVSDSADSDDDSDYVPYEDEEDLIGYFEDEADDESIDATDQEVDGLSDADYSDDELDAFDYCAEPEKKSRFIECPRGHPTARHRYKVAGSPWVEVTRGYLLCYFGIIILIAA</sequence>